<feature type="non-terminal residue" evidence="1">
    <location>
        <position position="29"/>
    </location>
</feature>
<proteinExistence type="predicted"/>
<comment type="caution">
    <text evidence="1">The sequence shown here is derived from an EMBL/GenBank/DDBJ whole genome shotgun (WGS) entry which is preliminary data.</text>
</comment>
<accession>A0A0F9GXD8</accession>
<evidence type="ECO:0000313" key="1">
    <source>
        <dbReference type="EMBL" id="KKM03495.1"/>
    </source>
</evidence>
<protein>
    <submittedName>
        <fullName evidence="1">Uncharacterized protein</fullName>
    </submittedName>
</protein>
<dbReference type="EMBL" id="LAZR01016667">
    <property type="protein sequence ID" value="KKM03495.1"/>
    <property type="molecule type" value="Genomic_DNA"/>
</dbReference>
<organism evidence="1">
    <name type="scientific">marine sediment metagenome</name>
    <dbReference type="NCBI Taxonomy" id="412755"/>
    <lineage>
        <taxon>unclassified sequences</taxon>
        <taxon>metagenomes</taxon>
        <taxon>ecological metagenomes</taxon>
    </lineage>
</organism>
<reference evidence="1" key="1">
    <citation type="journal article" date="2015" name="Nature">
        <title>Complex archaea that bridge the gap between prokaryotes and eukaryotes.</title>
        <authorList>
            <person name="Spang A."/>
            <person name="Saw J.H."/>
            <person name="Jorgensen S.L."/>
            <person name="Zaremba-Niedzwiedzka K."/>
            <person name="Martijn J."/>
            <person name="Lind A.E."/>
            <person name="van Eijk R."/>
            <person name="Schleper C."/>
            <person name="Guy L."/>
            <person name="Ettema T.J."/>
        </authorList>
    </citation>
    <scope>NUCLEOTIDE SEQUENCE</scope>
</reference>
<name>A0A0F9GXD8_9ZZZZ</name>
<gene>
    <name evidence="1" type="ORF">LCGC14_1773800</name>
</gene>
<sequence>MPERHPCREPGCVTRTTGARCKAHTVCVE</sequence>
<dbReference type="AlphaFoldDB" id="A0A0F9GXD8"/>